<organism evidence="1 2">
    <name type="scientific">Lithospermum erythrorhizon</name>
    <name type="common">Purple gromwell</name>
    <name type="synonym">Lithospermum officinale var. erythrorhizon</name>
    <dbReference type="NCBI Taxonomy" id="34254"/>
    <lineage>
        <taxon>Eukaryota</taxon>
        <taxon>Viridiplantae</taxon>
        <taxon>Streptophyta</taxon>
        <taxon>Embryophyta</taxon>
        <taxon>Tracheophyta</taxon>
        <taxon>Spermatophyta</taxon>
        <taxon>Magnoliopsida</taxon>
        <taxon>eudicotyledons</taxon>
        <taxon>Gunneridae</taxon>
        <taxon>Pentapetalae</taxon>
        <taxon>asterids</taxon>
        <taxon>lamiids</taxon>
        <taxon>Boraginales</taxon>
        <taxon>Boraginaceae</taxon>
        <taxon>Boraginoideae</taxon>
        <taxon>Lithospermeae</taxon>
        <taxon>Lithospermum</taxon>
    </lineage>
</organism>
<evidence type="ECO:0000313" key="2">
    <source>
        <dbReference type="Proteomes" id="UP001454036"/>
    </source>
</evidence>
<dbReference type="EMBL" id="BAABME010004763">
    <property type="protein sequence ID" value="GAA0163480.1"/>
    <property type="molecule type" value="Genomic_DNA"/>
</dbReference>
<dbReference type="Proteomes" id="UP001454036">
    <property type="component" value="Unassembled WGS sequence"/>
</dbReference>
<name>A0AAV3QHC2_LITER</name>
<gene>
    <name evidence="1" type="ORF">LIER_19333</name>
</gene>
<evidence type="ECO:0008006" key="3">
    <source>
        <dbReference type="Google" id="ProtNLM"/>
    </source>
</evidence>
<accession>A0AAV3QHC2</accession>
<sequence>MEHLPRERNKEADRLSQLATVEYGIIPDSTPAEWVAKEAFRTKEVMVLLQQDHVPEVVADLEAETLQLLVQRFHLEALAGQLLAQVLVEGRGRHAWPCLGKALVTEGRGRKDALLVVRLVSSMVEKGKKSFGRTSEKAGKICKEGNEEGLGCDLLNL</sequence>
<dbReference type="AlphaFoldDB" id="A0AAV3QHC2"/>
<reference evidence="1 2" key="1">
    <citation type="submission" date="2024-01" db="EMBL/GenBank/DDBJ databases">
        <title>The complete chloroplast genome sequence of Lithospermum erythrorhizon: insights into the phylogenetic relationship among Boraginaceae species and the maternal lineages of purple gromwells.</title>
        <authorList>
            <person name="Okada T."/>
            <person name="Watanabe K."/>
        </authorList>
    </citation>
    <scope>NUCLEOTIDE SEQUENCE [LARGE SCALE GENOMIC DNA]</scope>
</reference>
<comment type="caution">
    <text evidence="1">The sequence shown here is derived from an EMBL/GenBank/DDBJ whole genome shotgun (WGS) entry which is preliminary data.</text>
</comment>
<protein>
    <recommendedName>
        <fullName evidence="3">RNase H type-1 domain-containing protein</fullName>
    </recommendedName>
</protein>
<proteinExistence type="predicted"/>
<keyword evidence="2" id="KW-1185">Reference proteome</keyword>
<evidence type="ECO:0000313" key="1">
    <source>
        <dbReference type="EMBL" id="GAA0163480.1"/>
    </source>
</evidence>